<dbReference type="SUPFAM" id="SSF52317">
    <property type="entry name" value="Class I glutamine amidotransferase-like"/>
    <property type="match status" value="1"/>
</dbReference>
<dbReference type="OrthoDB" id="186587at2"/>
<dbReference type="PANTHER" id="PTHR43130">
    <property type="entry name" value="ARAC-FAMILY TRANSCRIPTIONAL REGULATOR"/>
    <property type="match status" value="1"/>
</dbReference>
<dbReference type="STRING" id="1280941.HY2_12950"/>
<keyword evidence="3" id="KW-1185">Reference proteome</keyword>
<dbReference type="AlphaFoldDB" id="A0A062U432"/>
<dbReference type="Proteomes" id="UP000249123">
    <property type="component" value="Unassembled WGS sequence"/>
</dbReference>
<accession>A0A328JVL9</accession>
<dbReference type="GO" id="GO:0006355">
    <property type="term" value="P:regulation of DNA-templated transcription"/>
    <property type="evidence" value="ECO:0007669"/>
    <property type="project" value="TreeGrafter"/>
</dbReference>
<accession>A0A062U432</accession>
<proteinExistence type="predicted"/>
<protein>
    <recommendedName>
        <fullName evidence="1">DJ-1/PfpI domain-containing protein</fullName>
    </recommendedName>
</protein>
<feature type="domain" description="DJ-1/PfpI" evidence="1">
    <location>
        <begin position="1"/>
        <end position="162"/>
    </location>
</feature>
<dbReference type="CDD" id="cd03139">
    <property type="entry name" value="GATase1_PfpI_2"/>
    <property type="match status" value="1"/>
</dbReference>
<dbReference type="RefSeq" id="WP_034826402.1">
    <property type="nucleotide sequence ID" value="NZ_AWFA01000020.1"/>
</dbReference>
<evidence type="ECO:0000259" key="1">
    <source>
        <dbReference type="Pfam" id="PF01965"/>
    </source>
</evidence>
<dbReference type="Gene3D" id="3.40.50.880">
    <property type="match status" value="1"/>
</dbReference>
<dbReference type="PANTHER" id="PTHR43130:SF2">
    <property type="entry name" value="DJ-1_PFPI DOMAIN-CONTAINING PROTEIN"/>
    <property type="match status" value="1"/>
</dbReference>
<comment type="caution">
    <text evidence="2">The sequence shown here is derived from an EMBL/GenBank/DDBJ whole genome shotgun (WGS) entry which is preliminary data.</text>
</comment>
<dbReference type="InterPro" id="IPR052158">
    <property type="entry name" value="INH-QAR"/>
</dbReference>
<name>A0A062U432_9PROT</name>
<sequence>MKIGFVLFPNVTQLDFTGPLQVLSRMPDAETHILAKTAEPVPSDCGLSLVPTGIFADATALDMLVVPGGFGVVPAIQDEETLTYVRDAGTKAEYVTSVCTGAFLLGAAGLLQGKQATTHWAYHHLLPLVGATPVQARCVRDGQTYTGGGVTAGIDIAFQIFKDVSGQATAESVQLALEYDPAPPVGTGHPSTAGEKLLTAMNKRYADPVEQVRAAITA</sequence>
<evidence type="ECO:0000313" key="2">
    <source>
        <dbReference type="EMBL" id="RAN33457.1"/>
    </source>
</evidence>
<dbReference type="InterPro" id="IPR002818">
    <property type="entry name" value="DJ-1/PfpI"/>
</dbReference>
<evidence type="ECO:0000313" key="3">
    <source>
        <dbReference type="Proteomes" id="UP000249123"/>
    </source>
</evidence>
<organism evidence="2 3">
    <name type="scientific">Hyphomonas pacifica</name>
    <dbReference type="NCBI Taxonomy" id="1280941"/>
    <lineage>
        <taxon>Bacteria</taxon>
        <taxon>Pseudomonadati</taxon>
        <taxon>Pseudomonadota</taxon>
        <taxon>Alphaproteobacteria</taxon>
        <taxon>Hyphomonadales</taxon>
        <taxon>Hyphomonadaceae</taxon>
        <taxon>Hyphomonas</taxon>
    </lineage>
</organism>
<gene>
    <name evidence="2" type="ORF">HY3_12970</name>
</gene>
<dbReference type="Pfam" id="PF01965">
    <property type="entry name" value="DJ-1_PfpI"/>
    <property type="match status" value="1"/>
</dbReference>
<dbReference type="InterPro" id="IPR029062">
    <property type="entry name" value="Class_I_gatase-like"/>
</dbReference>
<dbReference type="EMBL" id="AWFB01000020">
    <property type="protein sequence ID" value="RAN33457.1"/>
    <property type="molecule type" value="Genomic_DNA"/>
</dbReference>
<reference evidence="2 3" key="1">
    <citation type="submission" date="2013-04" db="EMBL/GenBank/DDBJ databases">
        <title>Hyphomonas sp. T24B3 Genome Sequencing.</title>
        <authorList>
            <person name="Lai Q."/>
            <person name="Shao Z."/>
        </authorList>
    </citation>
    <scope>NUCLEOTIDE SEQUENCE [LARGE SCALE GENOMIC DNA]</scope>
    <source>
        <strain evidence="2 3">T24B3</strain>
    </source>
</reference>
<dbReference type="eggNOG" id="COG0693">
    <property type="taxonomic scope" value="Bacteria"/>
</dbReference>